<dbReference type="PRINTS" id="PR00463">
    <property type="entry name" value="EP450I"/>
</dbReference>
<dbReference type="PROSITE" id="PS00086">
    <property type="entry name" value="CYTOCHROME_P450"/>
    <property type="match status" value="1"/>
</dbReference>
<dbReference type="OMA" id="EDQKWAK"/>
<evidence type="ECO:0000256" key="3">
    <source>
        <dbReference type="ARBA" id="ARBA00004174"/>
    </source>
</evidence>
<evidence type="ECO:0000256" key="5">
    <source>
        <dbReference type="ARBA" id="ARBA00010617"/>
    </source>
</evidence>
<evidence type="ECO:0000256" key="14">
    <source>
        <dbReference type="PIRSR" id="PIRSR602401-1"/>
    </source>
</evidence>
<dbReference type="GO" id="GO:0004497">
    <property type="term" value="F:monooxygenase activity"/>
    <property type="evidence" value="ECO:0007669"/>
    <property type="project" value="UniProtKB-KW"/>
</dbReference>
<comment type="function">
    <text evidence="2">May be involved in the metabolism of insect hormones and in the breakdown of synthetic insecticides.</text>
</comment>
<evidence type="ECO:0000256" key="2">
    <source>
        <dbReference type="ARBA" id="ARBA00003690"/>
    </source>
</evidence>
<reference evidence="17 19" key="1">
    <citation type="journal article" date="2010" name="BMC Genomics">
        <title>Combination of measures distinguishes pre-miRNAs from other stem-loops in the genome of the newly sequenced Anopheles darlingi.</title>
        <authorList>
            <person name="Mendes N.D."/>
            <person name="Freitas A.T."/>
            <person name="Vasconcelos A.T."/>
            <person name="Sagot M.F."/>
        </authorList>
    </citation>
    <scope>NUCLEOTIDE SEQUENCE</scope>
</reference>
<evidence type="ECO:0000256" key="12">
    <source>
        <dbReference type="ARBA" id="ARBA00023033"/>
    </source>
</evidence>
<evidence type="ECO:0000256" key="8">
    <source>
        <dbReference type="ARBA" id="ARBA00022824"/>
    </source>
</evidence>
<dbReference type="PANTHER" id="PTHR24292">
    <property type="entry name" value="CYTOCHROME P450"/>
    <property type="match status" value="1"/>
</dbReference>
<organism evidence="17">
    <name type="scientific">Anopheles darlingi</name>
    <name type="common">Mosquito</name>
    <dbReference type="NCBI Taxonomy" id="43151"/>
    <lineage>
        <taxon>Eukaryota</taxon>
        <taxon>Metazoa</taxon>
        <taxon>Ecdysozoa</taxon>
        <taxon>Arthropoda</taxon>
        <taxon>Hexapoda</taxon>
        <taxon>Insecta</taxon>
        <taxon>Pterygota</taxon>
        <taxon>Neoptera</taxon>
        <taxon>Endopterygota</taxon>
        <taxon>Diptera</taxon>
        <taxon>Nematocera</taxon>
        <taxon>Culicoidea</taxon>
        <taxon>Culicidae</taxon>
        <taxon>Anophelinae</taxon>
        <taxon>Anopheles</taxon>
    </lineage>
</organism>
<dbReference type="GO" id="GO:0020037">
    <property type="term" value="F:heme binding"/>
    <property type="evidence" value="ECO:0007669"/>
    <property type="project" value="InterPro"/>
</dbReference>
<keyword evidence="7 14" id="KW-0479">Metal-binding</keyword>
<evidence type="ECO:0000313" key="18">
    <source>
        <dbReference type="EnsemblMetazoa" id="ADAC000130-PA"/>
    </source>
</evidence>
<evidence type="ECO:0000313" key="19">
    <source>
        <dbReference type="Proteomes" id="UP000000673"/>
    </source>
</evidence>
<reference evidence="18" key="4">
    <citation type="submission" date="2015-06" db="UniProtKB">
        <authorList>
            <consortium name="EnsemblMetazoa"/>
        </authorList>
    </citation>
    <scope>IDENTIFICATION</scope>
</reference>
<reference evidence="17" key="3">
    <citation type="journal article" date="2013" name="Nucleic Acids Res.">
        <title>The genome of Anopheles darlingi, the main neotropical malaria vector.</title>
        <authorList>
            <person name="Marinotti O."/>
            <person name="Cerqueira G.C."/>
            <person name="de Almeida L.G."/>
            <person name="Ferro M.I."/>
            <person name="Loreto E.L."/>
            <person name="Zaha A."/>
            <person name="Teixeira S.M."/>
            <person name="Wespiser A.R."/>
            <person name="Almeida E Silva A."/>
            <person name="Schlindwein A.D."/>
            <person name="Pacheco A.C."/>
            <person name="Silva A.L."/>
            <person name="Graveley B.R."/>
            <person name="Walenz B.P."/>
            <person name="Lima Bde A."/>
            <person name="Ribeiro C.A."/>
            <person name="Nunes-Silva C.G."/>
            <person name="de Carvalho C.R."/>
            <person name="Soares C.M."/>
            <person name="de Menezes C.B."/>
            <person name="Matiolli C."/>
            <person name="Caffrey D."/>
            <person name="Araujo D.A."/>
            <person name="de Oliveira D.M."/>
            <person name="Golenbock D."/>
            <person name="Grisard E.C."/>
            <person name="Fantinatti-Garboggini F."/>
            <person name="de Carvalho F.M."/>
            <person name="Barcellos F.G."/>
            <person name="Prosdocimi F."/>
            <person name="May G."/>
            <person name="Azevedo Junior G.M."/>
            <person name="Guimaraes G.M."/>
            <person name="Goldman G.H."/>
            <person name="Padilha I.Q."/>
            <person name="Batista Jda S."/>
            <person name="Ferro J.A."/>
            <person name="Ribeiro J.M."/>
            <person name="Fietto J.L."/>
            <person name="Dabbas K.M."/>
            <person name="Cerdeira L."/>
            <person name="Agnez-Lima L.F."/>
            <person name="Brocchi M."/>
            <person name="de Carvalho M.O."/>
            <person name="Teixeira Mde M."/>
            <person name="Diniz Maia Mde M."/>
            <person name="Goldman M.H."/>
            <person name="Cruz Schneider M.P."/>
            <person name="Felipe M.S."/>
            <person name="Hungria M."/>
            <person name="Nicolas M.F."/>
            <person name="Pereira M."/>
            <person name="Montes M.A."/>
            <person name="Cantao M.E."/>
            <person name="Vincentz M."/>
            <person name="Rafael M.S."/>
            <person name="Silverman N."/>
            <person name="Stoco P.H."/>
            <person name="Souza R.C."/>
            <person name="Vicentini R."/>
            <person name="Gazzinelli R.T."/>
            <person name="Neves Rde O."/>
            <person name="Silva R."/>
            <person name="Astolfi-Filho S."/>
            <person name="Maciel T.E."/>
            <person name="Urmenyi T.P."/>
            <person name="Tadei W.P."/>
            <person name="Camargo E.P."/>
            <person name="de Vasconcelos A.T."/>
        </authorList>
    </citation>
    <scope>NUCLEOTIDE SEQUENCE</scope>
</reference>
<evidence type="ECO:0000256" key="1">
    <source>
        <dbReference type="ARBA" id="ARBA00001971"/>
    </source>
</evidence>
<evidence type="ECO:0000256" key="11">
    <source>
        <dbReference type="ARBA" id="ARBA00023004"/>
    </source>
</evidence>
<evidence type="ECO:0000256" key="15">
    <source>
        <dbReference type="RuleBase" id="RU000461"/>
    </source>
</evidence>
<dbReference type="GO" id="GO:0005789">
    <property type="term" value="C:endoplasmic reticulum membrane"/>
    <property type="evidence" value="ECO:0007669"/>
    <property type="project" value="UniProtKB-SubCell"/>
</dbReference>
<evidence type="ECO:0000256" key="7">
    <source>
        <dbReference type="ARBA" id="ARBA00022723"/>
    </source>
</evidence>
<dbReference type="Pfam" id="PF00067">
    <property type="entry name" value="p450"/>
    <property type="match status" value="1"/>
</dbReference>
<evidence type="ECO:0000256" key="6">
    <source>
        <dbReference type="ARBA" id="ARBA00022617"/>
    </source>
</evidence>
<keyword evidence="19" id="KW-1185">Reference proteome</keyword>
<gene>
    <name evidence="17" type="ORF">AND_000130</name>
</gene>
<dbReference type="STRING" id="43151.W5JV57"/>
<comment type="similarity">
    <text evidence="5 15">Belongs to the cytochrome P450 family.</text>
</comment>
<protein>
    <submittedName>
        <fullName evidence="17">Cytochrome P450 9b2</fullName>
    </submittedName>
</protein>
<dbReference type="Proteomes" id="UP000000673">
    <property type="component" value="Unassembled WGS sequence"/>
</dbReference>
<dbReference type="SUPFAM" id="SSF48264">
    <property type="entry name" value="Cytochrome P450"/>
    <property type="match status" value="1"/>
</dbReference>
<dbReference type="PRINTS" id="PR00385">
    <property type="entry name" value="P450"/>
</dbReference>
<dbReference type="AlphaFoldDB" id="W5JV57"/>
<keyword evidence="16" id="KW-0812">Transmembrane</keyword>
<keyword evidence="16" id="KW-1133">Transmembrane helix</keyword>
<dbReference type="Gene3D" id="1.10.630.10">
    <property type="entry name" value="Cytochrome P450"/>
    <property type="match status" value="1"/>
</dbReference>
<reference evidence="17" key="2">
    <citation type="submission" date="2010-05" db="EMBL/GenBank/DDBJ databases">
        <authorList>
            <person name="Almeida L.G."/>
            <person name="Nicolas M.F."/>
            <person name="Souza R.C."/>
            <person name="Vasconcelos A.T.R."/>
        </authorList>
    </citation>
    <scope>NUCLEOTIDE SEQUENCE</scope>
</reference>
<name>W5JV57_ANODA</name>
<dbReference type="VEuPathDB" id="VectorBase:ADAC000130"/>
<dbReference type="eggNOG" id="KOG0158">
    <property type="taxonomic scope" value="Eukaryota"/>
</dbReference>
<dbReference type="EnsemblMetazoa" id="ADAC000130-RA">
    <property type="protein sequence ID" value="ADAC000130-PA"/>
    <property type="gene ID" value="ADAC000130"/>
</dbReference>
<dbReference type="GO" id="GO:0005506">
    <property type="term" value="F:iron ion binding"/>
    <property type="evidence" value="ECO:0007669"/>
    <property type="project" value="InterPro"/>
</dbReference>
<sequence length="549" mass="63174">MAMVGGMVSLVTGWLFSLEGLLLVGSVALLYYFLVVSVQRYFAERGVAHERPSSVLGNGTDFLLRRRHFTDVLEQLYRRFRRHRFFGYFDFLSPIYVIRDLELVKQICIKDFDHFLNHRIQLDENHDPLFGRALFAMRDTRWRNMRAVLSPAFTGSKMRQMFGLITAYCEAAVRTIEGETAGTGGYADLEMKELFRRFGNDIVATCAFGIEINSFRDRTNAFYTLGKELTNLDGIQGLKFLAFSSFPRLMQLLRLRLFSDKMTRFFRHVVLDTIGQRERKRIIRPDMIHLLMEARKQELKFDENGNVVHHNGTANGSEMDGIGPSKRLMDWTDDDLVAQCTVFFFGGYDTVSTLSAFMAHELAVNPDVQRRLREEVDEVRTALAGAPLTYETMQSMRYLDMVAMETLRKWTPAPFLDRMCTKPYVLEDYDGHKVQLRKGDGIWIPAYAIMRDPDLFPEPDRFDPERFATDGKGTVDPSTVLAFGIGPRNCIGSRFAIMEVKAVFYYLLSRFQLEMAPATQHPIRLKVTSLAPSAEKGFWIRFRVRQPAA</sequence>
<evidence type="ECO:0000256" key="9">
    <source>
        <dbReference type="ARBA" id="ARBA00022848"/>
    </source>
</evidence>
<keyword evidence="10 15" id="KW-0560">Oxidoreductase</keyword>
<keyword evidence="12 15" id="KW-0503">Monooxygenase</keyword>
<keyword evidence="9" id="KW-0492">Microsome</keyword>
<keyword evidence="6 14" id="KW-0349">Heme</keyword>
<dbReference type="VEuPathDB" id="VectorBase:ADAR2_003157"/>
<keyword evidence="11 14" id="KW-0408">Iron</keyword>
<dbReference type="EMBL" id="ADMH02000033">
    <property type="protein sequence ID" value="ETN68036.1"/>
    <property type="molecule type" value="Genomic_DNA"/>
</dbReference>
<dbReference type="InterPro" id="IPR001128">
    <property type="entry name" value="Cyt_P450"/>
</dbReference>
<evidence type="ECO:0000313" key="17">
    <source>
        <dbReference type="EMBL" id="ETN68036.1"/>
    </source>
</evidence>
<comment type="cofactor">
    <cofactor evidence="1 14">
        <name>heme</name>
        <dbReference type="ChEBI" id="CHEBI:30413"/>
    </cofactor>
</comment>
<dbReference type="GO" id="GO:0016705">
    <property type="term" value="F:oxidoreductase activity, acting on paired donors, with incorporation or reduction of molecular oxygen"/>
    <property type="evidence" value="ECO:0007669"/>
    <property type="project" value="InterPro"/>
</dbReference>
<dbReference type="InterPro" id="IPR050476">
    <property type="entry name" value="Insect_CytP450_Detox"/>
</dbReference>
<feature type="transmembrane region" description="Helical" evidence="16">
    <location>
        <begin position="12"/>
        <end position="35"/>
    </location>
</feature>
<dbReference type="PANTHER" id="PTHR24292:SF54">
    <property type="entry name" value="CYP9F3-RELATED"/>
    <property type="match status" value="1"/>
</dbReference>
<dbReference type="InterPro" id="IPR036396">
    <property type="entry name" value="Cyt_P450_sf"/>
</dbReference>
<evidence type="ECO:0000256" key="13">
    <source>
        <dbReference type="ARBA" id="ARBA00023136"/>
    </source>
</evidence>
<dbReference type="CDD" id="cd11056">
    <property type="entry name" value="CYP6-like"/>
    <property type="match status" value="1"/>
</dbReference>
<dbReference type="FunFam" id="1.10.630.10:FF:000042">
    <property type="entry name" value="Cytochrome P450"/>
    <property type="match status" value="1"/>
</dbReference>
<evidence type="ECO:0000256" key="4">
    <source>
        <dbReference type="ARBA" id="ARBA00004406"/>
    </source>
</evidence>
<dbReference type="HOGENOM" id="CLU_001570_5_2_1"/>
<evidence type="ECO:0000256" key="16">
    <source>
        <dbReference type="SAM" id="Phobius"/>
    </source>
</evidence>
<proteinExistence type="inferred from homology"/>
<feature type="binding site" description="axial binding residue" evidence="14">
    <location>
        <position position="490"/>
    </location>
    <ligand>
        <name>heme</name>
        <dbReference type="ChEBI" id="CHEBI:30413"/>
    </ligand>
    <ligandPart>
        <name>Fe</name>
        <dbReference type="ChEBI" id="CHEBI:18248"/>
    </ligandPart>
</feature>
<evidence type="ECO:0000256" key="10">
    <source>
        <dbReference type="ARBA" id="ARBA00023002"/>
    </source>
</evidence>
<accession>W5JV57</accession>
<keyword evidence="13 16" id="KW-0472">Membrane</keyword>
<comment type="subcellular location">
    <subcellularLocation>
        <location evidence="4">Endoplasmic reticulum membrane</location>
        <topology evidence="4">Peripheral membrane protein</topology>
    </subcellularLocation>
    <subcellularLocation>
        <location evidence="3">Microsome membrane</location>
        <topology evidence="3">Peripheral membrane protein</topology>
    </subcellularLocation>
</comment>
<dbReference type="InterPro" id="IPR002401">
    <property type="entry name" value="Cyt_P450_E_grp-I"/>
</dbReference>
<dbReference type="InterPro" id="IPR017972">
    <property type="entry name" value="Cyt_P450_CS"/>
</dbReference>
<keyword evidence="8" id="KW-0256">Endoplasmic reticulum</keyword>